<feature type="compositionally biased region" description="Polar residues" evidence="1">
    <location>
        <begin position="177"/>
        <end position="197"/>
    </location>
</feature>
<dbReference type="InterPro" id="IPR040976">
    <property type="entry name" value="Pkinase_fungal"/>
</dbReference>
<organism evidence="3 4">
    <name type="scientific">Dentipellis fragilis</name>
    <dbReference type="NCBI Taxonomy" id="205917"/>
    <lineage>
        <taxon>Eukaryota</taxon>
        <taxon>Fungi</taxon>
        <taxon>Dikarya</taxon>
        <taxon>Basidiomycota</taxon>
        <taxon>Agaricomycotina</taxon>
        <taxon>Agaricomycetes</taxon>
        <taxon>Russulales</taxon>
        <taxon>Hericiaceae</taxon>
        <taxon>Dentipellis</taxon>
    </lineage>
</organism>
<protein>
    <recommendedName>
        <fullName evidence="2">Fungal-type protein kinase domain-containing protein</fullName>
    </recommendedName>
</protein>
<dbReference type="OrthoDB" id="2553626at2759"/>
<gene>
    <name evidence="3" type="ORF">EVG20_g1882</name>
</gene>
<dbReference type="SUPFAM" id="SSF56112">
    <property type="entry name" value="Protein kinase-like (PK-like)"/>
    <property type="match status" value="1"/>
</dbReference>
<accession>A0A4Y9ZBC5</accession>
<evidence type="ECO:0000256" key="1">
    <source>
        <dbReference type="SAM" id="MobiDB-lite"/>
    </source>
</evidence>
<feature type="region of interest" description="Disordered" evidence="1">
    <location>
        <begin position="688"/>
        <end position="711"/>
    </location>
</feature>
<name>A0A4Y9ZBC5_9AGAM</name>
<dbReference type="AlphaFoldDB" id="A0A4Y9ZBC5"/>
<dbReference type="PANTHER" id="PTHR38248:SF2">
    <property type="entry name" value="FUNK1 11"/>
    <property type="match status" value="1"/>
</dbReference>
<evidence type="ECO:0000313" key="4">
    <source>
        <dbReference type="Proteomes" id="UP000298327"/>
    </source>
</evidence>
<dbReference type="STRING" id="205917.A0A4Y9ZBC5"/>
<sequence>MRPLVLHASALNDDEYELFTSSITDLVAPDPPPADDEHFEKVTISIREARAWLRGRYPDLPVADLDEILRYFTPGPGQDSALTGGQFFAILRLVLHARNGAELERNLVFVQGEQPSNVFSFEAPSSDVSDERGSSDTTRAECVTVVHLDKPAKSGVSRVAKPQDLPISRSAPPTHPITRSRQDSTAITTDAPSSDTNPFHHLNEDNQPPVHPDRRASMTSFQVVESSITSTHHPSNPFVARSKTIHATHERKIPPLPPRKPQIIGATTALGPGGVIVGERFNFVNNPDMLKEFLLRFNRLNAEARGWDTSVTLASAEEAAIDREMFPPGTLVHKVHAKDDADQTDHYFLVSKPADYGLVACGRATKCYIALDMETKERVWLKDLWRIDLPDMLREYKIYEKLRLHGVSNIPQYHCGGDIAQQRTASVDFEYKAWLCGRHALTPHRHYRLVLQVIVGRRLREYRYTKELCGAIRDAMVALGEAHGRAGVLHQDVSGENIMITTEGKGVLIYWDLAGDISYKAPTDSDEFQRTSTRRFMSVNLLSLEFDRTAHGLLDDMESAFWVLLYHTTRFQPAVTAKIREPKTALHSIFDRCDTDPDGRTHGGWRKLSYLTSGFVNKTLLKSALPVPMFDLLQEIRRLYYLVYADFSGGGLEYLEARQKCALESLKSVDAIVDMISQALDKEGWPNDDKGIDAVYPVKSDTESDDEESGALATNVVKILSRVEDHPSHRQ</sequence>
<dbReference type="Gene3D" id="1.10.510.10">
    <property type="entry name" value="Transferase(Phosphotransferase) domain 1"/>
    <property type="match status" value="1"/>
</dbReference>
<dbReference type="EMBL" id="SEOQ01000066">
    <property type="protein sequence ID" value="TFY71108.1"/>
    <property type="molecule type" value="Genomic_DNA"/>
</dbReference>
<dbReference type="InterPro" id="IPR011009">
    <property type="entry name" value="Kinase-like_dom_sf"/>
</dbReference>
<dbReference type="PANTHER" id="PTHR38248">
    <property type="entry name" value="FUNK1 6"/>
    <property type="match status" value="1"/>
</dbReference>
<evidence type="ECO:0000259" key="2">
    <source>
        <dbReference type="Pfam" id="PF17667"/>
    </source>
</evidence>
<comment type="caution">
    <text evidence="3">The sequence shown here is derived from an EMBL/GenBank/DDBJ whole genome shotgun (WGS) entry which is preliminary data.</text>
</comment>
<dbReference type="Pfam" id="PF17667">
    <property type="entry name" value="Pkinase_fungal"/>
    <property type="match status" value="1"/>
</dbReference>
<proteinExistence type="predicted"/>
<feature type="region of interest" description="Disordered" evidence="1">
    <location>
        <begin position="153"/>
        <end position="211"/>
    </location>
</feature>
<keyword evidence="4" id="KW-1185">Reference proteome</keyword>
<feature type="domain" description="Fungal-type protein kinase" evidence="2">
    <location>
        <begin position="274"/>
        <end position="566"/>
    </location>
</feature>
<evidence type="ECO:0000313" key="3">
    <source>
        <dbReference type="EMBL" id="TFY71108.1"/>
    </source>
</evidence>
<reference evidence="3 4" key="1">
    <citation type="submission" date="2019-02" db="EMBL/GenBank/DDBJ databases">
        <title>Genome sequencing of the rare red list fungi Dentipellis fragilis.</title>
        <authorList>
            <person name="Buettner E."/>
            <person name="Kellner H."/>
        </authorList>
    </citation>
    <scope>NUCLEOTIDE SEQUENCE [LARGE SCALE GENOMIC DNA]</scope>
    <source>
        <strain evidence="3 4">DSM 105465</strain>
    </source>
</reference>
<dbReference type="Proteomes" id="UP000298327">
    <property type="component" value="Unassembled WGS sequence"/>
</dbReference>